<evidence type="ECO:0000256" key="2">
    <source>
        <dbReference type="ARBA" id="ARBA00022737"/>
    </source>
</evidence>
<evidence type="ECO:0000313" key="6">
    <source>
        <dbReference type="Proteomes" id="UP000634136"/>
    </source>
</evidence>
<evidence type="ECO:0000256" key="1">
    <source>
        <dbReference type="ARBA" id="ARBA00007626"/>
    </source>
</evidence>
<proteinExistence type="inferred from homology"/>
<dbReference type="PANTHER" id="PTHR46128">
    <property type="entry name" value="MITOCHONDRIAL GROUP I INTRON SPLICING FACTOR CCM1"/>
    <property type="match status" value="1"/>
</dbReference>
<dbReference type="InterPro" id="IPR002885">
    <property type="entry name" value="PPR_rpt"/>
</dbReference>
<dbReference type="EMBL" id="JAAIUW010000013">
    <property type="protein sequence ID" value="KAF7801323.1"/>
    <property type="molecule type" value="Genomic_DNA"/>
</dbReference>
<dbReference type="Gene3D" id="1.25.40.10">
    <property type="entry name" value="Tetratricopeptide repeat domain"/>
    <property type="match status" value="1"/>
</dbReference>
<dbReference type="AlphaFoldDB" id="A0A834SD17"/>
<dbReference type="InterPro" id="IPR011990">
    <property type="entry name" value="TPR-like_helical_dom_sf"/>
</dbReference>
<feature type="compositionally biased region" description="Low complexity" evidence="4">
    <location>
        <begin position="33"/>
        <end position="49"/>
    </location>
</feature>
<accession>A0A834SD17</accession>
<reference evidence="5" key="1">
    <citation type="submission" date="2020-09" db="EMBL/GenBank/DDBJ databases">
        <title>Genome-Enabled Discovery of Anthraquinone Biosynthesis in Senna tora.</title>
        <authorList>
            <person name="Kang S.-H."/>
            <person name="Pandey R.P."/>
            <person name="Lee C.-M."/>
            <person name="Sim J.-S."/>
            <person name="Jeong J.-T."/>
            <person name="Choi B.-S."/>
            <person name="Jung M."/>
            <person name="Ginzburg D."/>
            <person name="Zhao K."/>
            <person name="Won S.Y."/>
            <person name="Oh T.-J."/>
            <person name="Yu Y."/>
            <person name="Kim N.-H."/>
            <person name="Lee O.R."/>
            <person name="Lee T.-H."/>
            <person name="Bashyal P."/>
            <person name="Kim T.-S."/>
            <person name="Lee W.-H."/>
            <person name="Kawkins C."/>
            <person name="Kim C.-K."/>
            <person name="Kim J.S."/>
            <person name="Ahn B.O."/>
            <person name="Rhee S.Y."/>
            <person name="Sohng J.K."/>
        </authorList>
    </citation>
    <scope>NUCLEOTIDE SEQUENCE</scope>
    <source>
        <tissue evidence="5">Leaf</tissue>
    </source>
</reference>
<comment type="similarity">
    <text evidence="1">Belongs to the PPR family. P subfamily.</text>
</comment>
<gene>
    <name evidence="5" type="ORF">G2W53_040434</name>
</gene>
<organism evidence="5 6">
    <name type="scientific">Senna tora</name>
    <dbReference type="NCBI Taxonomy" id="362788"/>
    <lineage>
        <taxon>Eukaryota</taxon>
        <taxon>Viridiplantae</taxon>
        <taxon>Streptophyta</taxon>
        <taxon>Embryophyta</taxon>
        <taxon>Tracheophyta</taxon>
        <taxon>Spermatophyta</taxon>
        <taxon>Magnoliopsida</taxon>
        <taxon>eudicotyledons</taxon>
        <taxon>Gunneridae</taxon>
        <taxon>Pentapetalae</taxon>
        <taxon>rosids</taxon>
        <taxon>fabids</taxon>
        <taxon>Fabales</taxon>
        <taxon>Fabaceae</taxon>
        <taxon>Caesalpinioideae</taxon>
        <taxon>Cassia clade</taxon>
        <taxon>Senna</taxon>
    </lineage>
</organism>
<dbReference type="InterPro" id="IPR050872">
    <property type="entry name" value="PPR_P_subfamily"/>
</dbReference>
<feature type="repeat" description="PPR" evidence="3">
    <location>
        <begin position="167"/>
        <end position="201"/>
    </location>
</feature>
<evidence type="ECO:0000256" key="3">
    <source>
        <dbReference type="PROSITE-ProRule" id="PRU00708"/>
    </source>
</evidence>
<feature type="region of interest" description="Disordered" evidence="4">
    <location>
        <begin position="33"/>
        <end position="52"/>
    </location>
</feature>
<keyword evidence="2" id="KW-0677">Repeat</keyword>
<keyword evidence="6" id="KW-1185">Reference proteome</keyword>
<name>A0A834SD17_9FABA</name>
<dbReference type="Pfam" id="PF01535">
    <property type="entry name" value="PPR"/>
    <property type="match status" value="1"/>
</dbReference>
<dbReference type="OrthoDB" id="1938089at2759"/>
<dbReference type="NCBIfam" id="TIGR00756">
    <property type="entry name" value="PPR"/>
    <property type="match status" value="1"/>
</dbReference>
<evidence type="ECO:0000256" key="4">
    <source>
        <dbReference type="SAM" id="MobiDB-lite"/>
    </source>
</evidence>
<protein>
    <submittedName>
        <fullName evidence="5">Pentatricopeptide repeat-containing protein</fullName>
    </submittedName>
</protein>
<evidence type="ECO:0000313" key="5">
    <source>
        <dbReference type="EMBL" id="KAF7801323.1"/>
    </source>
</evidence>
<dbReference type="PROSITE" id="PS51375">
    <property type="entry name" value="PPR"/>
    <property type="match status" value="1"/>
</dbReference>
<dbReference type="Proteomes" id="UP000634136">
    <property type="component" value="Unassembled WGS sequence"/>
</dbReference>
<dbReference type="PANTHER" id="PTHR46128:SF211">
    <property type="entry name" value="PENTACOTRIPEPTIDE-REPEAT REGION OF PRORP DOMAIN-CONTAINING PROTEIN"/>
    <property type="match status" value="1"/>
</dbReference>
<comment type="caution">
    <text evidence="5">The sequence shown here is derived from an EMBL/GenBank/DDBJ whole genome shotgun (WGS) entry which is preliminary data.</text>
</comment>
<sequence>MSFHRLLHLSPSLSPSKAILVSGSLFHRTLTSIPSSSSSSKEPSLQSESTPSILTDEDLTKINLLIPRLCDSNQLATAVHLTATALLANPPLKSLSISVLIDSLASQPDMTQPMSLLTHLKYTPISYPYIRPLTLMLVTSYFNKYKYKEALKVFNWMQRPDSPCSPDEKMYRILIHGFSRKGFVLEGLKVFRAMVSAHIVPGCDCKEWVYRGLLRQARIKEAMELNDALCCVDGEDLKRIAMMVLDTRSFREATDSIFIRLTVEGLHANIWKATVRIEPPQNGIPLELGMLTFCTGRPSVVTTKPDGRICTSSAKSSAPLVTASIDAMSTGA</sequence>